<dbReference type="PANTHER" id="PTHR22731:SF3">
    <property type="entry name" value="RIBONUCLEASES P_MRP PROTEIN SUBUNIT POP1"/>
    <property type="match status" value="1"/>
</dbReference>
<dbReference type="OrthoDB" id="442863at2759"/>
<keyword evidence="7" id="KW-1185">Reference proteome</keyword>
<dbReference type="InterPro" id="IPR055079">
    <property type="entry name" value="POP1_C"/>
</dbReference>
<accession>A0A7J6VZ70</accession>
<dbReference type="AlphaFoldDB" id="A0A7J6VZ70"/>
<dbReference type="GO" id="GO:0000172">
    <property type="term" value="C:ribonuclease MRP complex"/>
    <property type="evidence" value="ECO:0007669"/>
    <property type="project" value="InterPro"/>
</dbReference>
<dbReference type="Pfam" id="PF22770">
    <property type="entry name" value="POP1_C"/>
    <property type="match status" value="1"/>
</dbReference>
<dbReference type="InterPro" id="IPR012590">
    <property type="entry name" value="POPLD_dom"/>
</dbReference>
<protein>
    <submittedName>
        <fullName evidence="6">Ribonuclease Ps</fullName>
    </submittedName>
</protein>
<sequence length="558" mass="62695">KDETGILVNCLSREGQLAQLEVMGSKGLQFLQKILHPVPETSESSLELMGSSVVETGANHQLRGSIILKHAIHLPDNAVVSLTVKDPRDLDIDGPSEETSDSLAGDGVKDEPNALAAYPDQKEKSISSFLLNSEVSKIVCSDSKEMWNIHSRVNPPVDENILCTEKHQKRIDFFHLDKTARMETTTTIESRSCSVLLLKDRKRSLVRWTIILPLSWVKAFWVPLVNHGAHAIGLRERRWVACDVGLPSFPYDFPDCKAYSRFMAAESIASDEKMELRPLAMRPLKVPIPPPWESVRHAFEDQLTNVGDIQDIHEEKNACDSLGDIGSANCESEVHAQDDFPFKGIIARTSSILSCHLKKNCGGHSLLYPNEQMGKKTTLLENRDKNVPGPGGDCHLRFDRKLCFVRVIIRAYREGAFEEGSVVCAPRLTDISLLKSRLDVEEGKLQIPESLLGSYYTLQESGKWELQKPEDPDTKESHRWPIGFVTTGFVRGSTKPTAEAFCEATLLAELRREQWEGKQGKQKKCEIFVLVRHLRSTAYRLALATIVLEQQREDVEFM</sequence>
<reference evidence="6 7" key="1">
    <citation type="submission" date="2020-06" db="EMBL/GenBank/DDBJ databases">
        <title>Transcriptomic and genomic resources for Thalictrum thalictroides and T. hernandezii: Facilitating candidate gene discovery in an emerging model plant lineage.</title>
        <authorList>
            <person name="Arias T."/>
            <person name="Riano-Pachon D.M."/>
            <person name="Di Stilio V.S."/>
        </authorList>
    </citation>
    <scope>NUCLEOTIDE SEQUENCE [LARGE SCALE GENOMIC DNA]</scope>
    <source>
        <strain evidence="7">cv. WT478/WT964</strain>
        <tissue evidence="6">Leaves</tissue>
    </source>
</reference>
<dbReference type="PROSITE" id="PS00236">
    <property type="entry name" value="NEUROTR_ION_CHANNEL"/>
    <property type="match status" value="1"/>
</dbReference>
<dbReference type="GO" id="GO:0005655">
    <property type="term" value="C:nucleolar ribonuclease P complex"/>
    <property type="evidence" value="ECO:0007669"/>
    <property type="project" value="InterPro"/>
</dbReference>
<dbReference type="Proteomes" id="UP000554482">
    <property type="component" value="Unassembled WGS sequence"/>
</dbReference>
<dbReference type="InterPro" id="IPR039182">
    <property type="entry name" value="Pop1"/>
</dbReference>
<dbReference type="InterPro" id="IPR018000">
    <property type="entry name" value="Neurotransmitter_ion_chnl_CS"/>
</dbReference>
<evidence type="ECO:0000259" key="4">
    <source>
        <dbReference type="Pfam" id="PF08170"/>
    </source>
</evidence>
<feature type="non-terminal residue" evidence="6">
    <location>
        <position position="1"/>
    </location>
</feature>
<gene>
    <name evidence="6" type="ORF">FRX31_019998</name>
</gene>
<evidence type="ECO:0000259" key="5">
    <source>
        <dbReference type="Pfam" id="PF22770"/>
    </source>
</evidence>
<organism evidence="6 7">
    <name type="scientific">Thalictrum thalictroides</name>
    <name type="common">Rue-anemone</name>
    <name type="synonym">Anemone thalictroides</name>
    <dbReference type="NCBI Taxonomy" id="46969"/>
    <lineage>
        <taxon>Eukaryota</taxon>
        <taxon>Viridiplantae</taxon>
        <taxon>Streptophyta</taxon>
        <taxon>Embryophyta</taxon>
        <taxon>Tracheophyta</taxon>
        <taxon>Spermatophyta</taxon>
        <taxon>Magnoliopsida</taxon>
        <taxon>Ranunculales</taxon>
        <taxon>Ranunculaceae</taxon>
        <taxon>Thalictroideae</taxon>
        <taxon>Thalictrum</taxon>
    </lineage>
</organism>
<name>A0A7J6VZ70_THATH</name>
<evidence type="ECO:0000256" key="1">
    <source>
        <dbReference type="ARBA" id="ARBA00004370"/>
    </source>
</evidence>
<dbReference type="GO" id="GO:0016020">
    <property type="term" value="C:membrane"/>
    <property type="evidence" value="ECO:0007669"/>
    <property type="project" value="UniProtKB-SubCell"/>
</dbReference>
<comment type="subcellular location">
    <subcellularLocation>
        <location evidence="1">Membrane</location>
    </subcellularLocation>
</comment>
<evidence type="ECO:0000256" key="3">
    <source>
        <dbReference type="SAM" id="MobiDB-lite"/>
    </source>
</evidence>
<dbReference type="Pfam" id="PF08170">
    <property type="entry name" value="POPLD"/>
    <property type="match status" value="1"/>
</dbReference>
<dbReference type="GO" id="GO:0001682">
    <property type="term" value="P:tRNA 5'-leader removal"/>
    <property type="evidence" value="ECO:0007669"/>
    <property type="project" value="InterPro"/>
</dbReference>
<evidence type="ECO:0000313" key="6">
    <source>
        <dbReference type="EMBL" id="KAF5190416.1"/>
    </source>
</evidence>
<dbReference type="PANTHER" id="PTHR22731">
    <property type="entry name" value="RIBONUCLEASES P/MRP PROTEIN SUBUNIT POP1"/>
    <property type="match status" value="1"/>
</dbReference>
<dbReference type="EMBL" id="JABWDY010024219">
    <property type="protein sequence ID" value="KAF5190416.1"/>
    <property type="molecule type" value="Genomic_DNA"/>
</dbReference>
<feature type="domain" description="POP1 C-terminal" evidence="5">
    <location>
        <begin position="462"/>
        <end position="547"/>
    </location>
</feature>
<comment type="caution">
    <text evidence="6">The sequence shown here is derived from an EMBL/GenBank/DDBJ whole genome shotgun (WGS) entry which is preliminary data.</text>
</comment>
<feature type="domain" description="POPLD" evidence="4">
    <location>
        <begin position="207"/>
        <end position="283"/>
    </location>
</feature>
<evidence type="ECO:0000313" key="7">
    <source>
        <dbReference type="Proteomes" id="UP000554482"/>
    </source>
</evidence>
<keyword evidence="2" id="KW-0472">Membrane</keyword>
<feature type="region of interest" description="Disordered" evidence="3">
    <location>
        <begin position="88"/>
        <end position="113"/>
    </location>
</feature>
<proteinExistence type="predicted"/>
<evidence type="ECO:0000256" key="2">
    <source>
        <dbReference type="ARBA" id="ARBA00023136"/>
    </source>
</evidence>